<reference evidence="2" key="1">
    <citation type="journal article" date="2014" name="Front. Microbiol.">
        <title>High frequency of phylogenetically diverse reductive dehalogenase-homologous genes in deep subseafloor sedimentary metagenomes.</title>
        <authorList>
            <person name="Kawai M."/>
            <person name="Futagami T."/>
            <person name="Toyoda A."/>
            <person name="Takaki Y."/>
            <person name="Nishi S."/>
            <person name="Hori S."/>
            <person name="Arai W."/>
            <person name="Tsubouchi T."/>
            <person name="Morono Y."/>
            <person name="Uchiyama I."/>
            <person name="Ito T."/>
            <person name="Fujiyama A."/>
            <person name="Inagaki F."/>
            <person name="Takami H."/>
        </authorList>
    </citation>
    <scope>NUCLEOTIDE SEQUENCE</scope>
    <source>
        <strain evidence="2">Expedition CK06-06</strain>
    </source>
</reference>
<dbReference type="AlphaFoldDB" id="X0X2K7"/>
<dbReference type="Pfam" id="PF00037">
    <property type="entry name" value="Fer4"/>
    <property type="match status" value="1"/>
</dbReference>
<comment type="caution">
    <text evidence="2">The sequence shown here is derived from an EMBL/GenBank/DDBJ whole genome shotgun (WGS) entry which is preliminary data.</text>
</comment>
<protein>
    <recommendedName>
        <fullName evidence="1">4Fe-4S ferredoxin-type domain-containing protein</fullName>
    </recommendedName>
</protein>
<sequence length="74" mass="8050">DSVCQVDERRCFGCGLCITACGDDALSLAPRAADQVKPPPESMPDWMMERAAVRQIDLGELEEVIGKLISRKSA</sequence>
<name>X0X2K7_9ZZZZ</name>
<dbReference type="SUPFAM" id="SSF54862">
    <property type="entry name" value="4Fe-4S ferredoxins"/>
    <property type="match status" value="1"/>
</dbReference>
<proteinExistence type="predicted"/>
<dbReference type="PROSITE" id="PS51379">
    <property type="entry name" value="4FE4S_FER_2"/>
    <property type="match status" value="1"/>
</dbReference>
<evidence type="ECO:0000313" key="2">
    <source>
        <dbReference type="EMBL" id="GAG30873.1"/>
    </source>
</evidence>
<feature type="domain" description="4Fe-4S ferredoxin-type" evidence="1">
    <location>
        <begin position="2"/>
        <end position="31"/>
    </location>
</feature>
<organism evidence="2">
    <name type="scientific">marine sediment metagenome</name>
    <dbReference type="NCBI Taxonomy" id="412755"/>
    <lineage>
        <taxon>unclassified sequences</taxon>
        <taxon>metagenomes</taxon>
        <taxon>ecological metagenomes</taxon>
    </lineage>
</organism>
<dbReference type="InterPro" id="IPR017900">
    <property type="entry name" value="4Fe4S_Fe_S_CS"/>
</dbReference>
<evidence type="ECO:0000259" key="1">
    <source>
        <dbReference type="PROSITE" id="PS51379"/>
    </source>
</evidence>
<dbReference type="Gene3D" id="3.30.70.20">
    <property type="match status" value="1"/>
</dbReference>
<dbReference type="EMBL" id="BARS01047917">
    <property type="protein sequence ID" value="GAG30873.1"/>
    <property type="molecule type" value="Genomic_DNA"/>
</dbReference>
<gene>
    <name evidence="2" type="ORF">S01H1_71914</name>
</gene>
<accession>X0X2K7</accession>
<feature type="non-terminal residue" evidence="2">
    <location>
        <position position="1"/>
    </location>
</feature>
<dbReference type="InterPro" id="IPR017896">
    <property type="entry name" value="4Fe4S_Fe-S-bd"/>
</dbReference>
<dbReference type="PROSITE" id="PS00198">
    <property type="entry name" value="4FE4S_FER_1"/>
    <property type="match status" value="1"/>
</dbReference>